<dbReference type="RefSeq" id="WP_205099736.1">
    <property type="nucleotide sequence ID" value="NZ_CAJNAQ010000005.1"/>
</dbReference>
<dbReference type="AlphaFoldDB" id="A0A812F2Q0"/>
<evidence type="ECO:0008006" key="3">
    <source>
        <dbReference type="Google" id="ProtNLM"/>
    </source>
</evidence>
<comment type="caution">
    <text evidence="1">The sequence shown here is derived from an EMBL/GenBank/DDBJ whole genome shotgun (WGS) entry which is preliminary data.</text>
</comment>
<name>A0A812F2Q0_9ARCH</name>
<organism evidence="1 2">
    <name type="scientific">Candidatus Nitrosotenuis uzonensis</name>
    <dbReference type="NCBI Taxonomy" id="1407055"/>
    <lineage>
        <taxon>Archaea</taxon>
        <taxon>Nitrososphaerota</taxon>
        <taxon>Candidatus Nitrosotenuis</taxon>
    </lineage>
</organism>
<sequence length="200" mass="23778">MPENSKLRQKVDPLTFKITAANYVLTNIAKKLPNNIAEKNNLELHVQEFLFFASGAIEVIKREINSRFEIFDKENVFYIYGLKKRLLDDGIQGKIKETISNYFSTPEYNYELDTKNSSLWRLQTLRNQAMHGNIIKIIRNKLHFKYTIRTDKEHVIIFVESTENPYRYFKQLFDELCNFIINTKKIMNSNYKLKIKPLQI</sequence>
<accession>A0A812F2Q0</accession>
<dbReference type="Proteomes" id="UP000655759">
    <property type="component" value="Unassembled WGS sequence"/>
</dbReference>
<protein>
    <recommendedName>
        <fullName evidence="3">RiboL-PSP-HEPN domain-containing protein</fullName>
    </recommendedName>
</protein>
<evidence type="ECO:0000313" key="1">
    <source>
        <dbReference type="EMBL" id="CAE6497196.1"/>
    </source>
</evidence>
<gene>
    <name evidence="1" type="ORF">NUZ5A_50642</name>
</gene>
<proteinExistence type="predicted"/>
<evidence type="ECO:0000313" key="2">
    <source>
        <dbReference type="Proteomes" id="UP000655759"/>
    </source>
</evidence>
<reference evidence="1" key="1">
    <citation type="submission" date="2021-02" db="EMBL/GenBank/DDBJ databases">
        <authorList>
            <person name="Han P."/>
        </authorList>
    </citation>
    <scope>NUCLEOTIDE SEQUENCE</scope>
    <source>
        <strain evidence="1">Candidatus Nitrosotenuis uzonensis 5A</strain>
    </source>
</reference>
<dbReference type="EMBL" id="CAJNAQ010000005">
    <property type="protein sequence ID" value="CAE6497196.1"/>
    <property type="molecule type" value="Genomic_DNA"/>
</dbReference>